<evidence type="ECO:0000313" key="1">
    <source>
        <dbReference type="EMBL" id="MED6285201.1"/>
    </source>
</evidence>
<gene>
    <name evidence="1" type="ORF">CHARACLAT_026900</name>
</gene>
<proteinExistence type="predicted"/>
<organism evidence="1 2">
    <name type="scientific">Characodon lateralis</name>
    <dbReference type="NCBI Taxonomy" id="208331"/>
    <lineage>
        <taxon>Eukaryota</taxon>
        <taxon>Metazoa</taxon>
        <taxon>Chordata</taxon>
        <taxon>Craniata</taxon>
        <taxon>Vertebrata</taxon>
        <taxon>Euteleostomi</taxon>
        <taxon>Actinopterygii</taxon>
        <taxon>Neopterygii</taxon>
        <taxon>Teleostei</taxon>
        <taxon>Neoteleostei</taxon>
        <taxon>Acanthomorphata</taxon>
        <taxon>Ovalentaria</taxon>
        <taxon>Atherinomorphae</taxon>
        <taxon>Cyprinodontiformes</taxon>
        <taxon>Goodeidae</taxon>
        <taxon>Characodon</taxon>
    </lineage>
</organism>
<comment type="caution">
    <text evidence="1">The sequence shown here is derived from an EMBL/GenBank/DDBJ whole genome shotgun (WGS) entry which is preliminary data.</text>
</comment>
<evidence type="ECO:0000313" key="2">
    <source>
        <dbReference type="Proteomes" id="UP001352852"/>
    </source>
</evidence>
<reference evidence="1 2" key="1">
    <citation type="submission" date="2021-06" db="EMBL/GenBank/DDBJ databases">
        <authorList>
            <person name="Palmer J.M."/>
        </authorList>
    </citation>
    <scope>NUCLEOTIDE SEQUENCE [LARGE SCALE GENOMIC DNA]</scope>
    <source>
        <strain evidence="1 2">CL_MEX2019</strain>
        <tissue evidence="1">Muscle</tissue>
    </source>
</reference>
<sequence>MNTANMFLQSSVRFLWDQEYQHPEARSSSSSLDSASRHAQLVLVFPEPPCEAPQLFFSTTTSHLRLIGFTSITASTNQLAAACLPVTSQSSSALKVHDSCLINFLLPVLLLKAEQKRLIHSSNVSQTSAFLSKTPGGRFYVPSRQKYGRVVISLCLSCSCDPSEGFSLRPRLQIHFNNGSESE</sequence>
<dbReference type="EMBL" id="JAHUTJ010052498">
    <property type="protein sequence ID" value="MED6285201.1"/>
    <property type="molecule type" value="Genomic_DNA"/>
</dbReference>
<name>A0ABU7ED55_9TELE</name>
<protein>
    <submittedName>
        <fullName evidence="1">Uncharacterized protein</fullName>
    </submittedName>
</protein>
<accession>A0ABU7ED55</accession>
<keyword evidence="2" id="KW-1185">Reference proteome</keyword>
<dbReference type="Proteomes" id="UP001352852">
    <property type="component" value="Unassembled WGS sequence"/>
</dbReference>